<dbReference type="Pfam" id="PF02653">
    <property type="entry name" value="BPD_transp_2"/>
    <property type="match status" value="1"/>
</dbReference>
<comment type="subcellular location">
    <subcellularLocation>
        <location evidence="1">Cell membrane</location>
        <topology evidence="1">Multi-pass membrane protein</topology>
    </subcellularLocation>
</comment>
<feature type="transmembrane region" description="Helical" evidence="9">
    <location>
        <begin position="98"/>
        <end position="121"/>
    </location>
</feature>
<dbReference type="GO" id="GO:0005886">
    <property type="term" value="C:plasma membrane"/>
    <property type="evidence" value="ECO:0007669"/>
    <property type="project" value="UniProtKB-SubCell"/>
</dbReference>
<keyword evidence="4 9" id="KW-0812">Transmembrane</keyword>
<evidence type="ECO:0000256" key="4">
    <source>
        <dbReference type="ARBA" id="ARBA00022692"/>
    </source>
</evidence>
<feature type="transmembrane region" description="Helical" evidence="9">
    <location>
        <begin position="198"/>
        <end position="217"/>
    </location>
</feature>
<feature type="transmembrane region" description="Helical" evidence="9">
    <location>
        <begin position="287"/>
        <end position="309"/>
    </location>
</feature>
<feature type="transmembrane region" description="Helical" evidence="9">
    <location>
        <begin position="44"/>
        <end position="62"/>
    </location>
</feature>
<dbReference type="InterPro" id="IPR001851">
    <property type="entry name" value="ABC_transp_permease"/>
</dbReference>
<reference evidence="10 11" key="1">
    <citation type="journal article" date="2019" name="Int. J. Syst. Evol. Microbiol.">
        <title>The Global Catalogue of Microorganisms (GCM) 10K type strain sequencing project: providing services to taxonomists for standard genome sequencing and annotation.</title>
        <authorList>
            <consortium name="The Broad Institute Genomics Platform"/>
            <consortium name="The Broad Institute Genome Sequencing Center for Infectious Disease"/>
            <person name="Wu L."/>
            <person name="Ma J."/>
        </authorList>
    </citation>
    <scope>NUCLEOTIDE SEQUENCE [LARGE SCALE GENOMIC DNA]</scope>
    <source>
        <strain evidence="10 11">CGMCC 1.12285</strain>
    </source>
</reference>
<evidence type="ECO:0000256" key="5">
    <source>
        <dbReference type="ARBA" id="ARBA00022970"/>
    </source>
</evidence>
<comment type="similarity">
    <text evidence="8">Belongs to the binding-protein-dependent transport system permease family. LivHM subfamily.</text>
</comment>
<gene>
    <name evidence="10" type="ORF">ACFR9S_00685</name>
</gene>
<keyword evidence="6 9" id="KW-1133">Transmembrane helix</keyword>
<dbReference type="EMBL" id="JBHUDH010000005">
    <property type="protein sequence ID" value="MFD1524816.1"/>
    <property type="molecule type" value="Genomic_DNA"/>
</dbReference>
<keyword evidence="2" id="KW-0813">Transport</keyword>
<keyword evidence="3" id="KW-1003">Cell membrane</keyword>
<dbReference type="InterPro" id="IPR052157">
    <property type="entry name" value="BCAA_transport_permease"/>
</dbReference>
<dbReference type="PANTHER" id="PTHR11795">
    <property type="entry name" value="BRANCHED-CHAIN AMINO ACID TRANSPORT SYSTEM PERMEASE PROTEIN LIVH"/>
    <property type="match status" value="1"/>
</dbReference>
<dbReference type="AlphaFoldDB" id="A0ABD6B2I4"/>
<proteinExistence type="inferred from homology"/>
<feature type="transmembrane region" description="Helical" evidence="9">
    <location>
        <begin position="148"/>
        <end position="168"/>
    </location>
</feature>
<dbReference type="RefSeq" id="WP_379730575.1">
    <property type="nucleotide sequence ID" value="NZ_JBHSWZ010000009.1"/>
</dbReference>
<evidence type="ECO:0000256" key="3">
    <source>
        <dbReference type="ARBA" id="ARBA00022475"/>
    </source>
</evidence>
<dbReference type="CDD" id="cd06582">
    <property type="entry name" value="TM_PBP1_LivH_like"/>
    <property type="match status" value="1"/>
</dbReference>
<evidence type="ECO:0000256" key="7">
    <source>
        <dbReference type="ARBA" id="ARBA00023136"/>
    </source>
</evidence>
<evidence type="ECO:0000256" key="2">
    <source>
        <dbReference type="ARBA" id="ARBA00022448"/>
    </source>
</evidence>
<dbReference type="GO" id="GO:0006865">
    <property type="term" value="P:amino acid transport"/>
    <property type="evidence" value="ECO:0007669"/>
    <property type="project" value="UniProtKB-KW"/>
</dbReference>
<evidence type="ECO:0000256" key="9">
    <source>
        <dbReference type="SAM" id="Phobius"/>
    </source>
</evidence>
<comment type="caution">
    <text evidence="10">The sequence shown here is derived from an EMBL/GenBank/DDBJ whole genome shotgun (WGS) entry which is preliminary data.</text>
</comment>
<feature type="transmembrane region" description="Helical" evidence="9">
    <location>
        <begin position="250"/>
        <end position="267"/>
    </location>
</feature>
<evidence type="ECO:0000256" key="6">
    <source>
        <dbReference type="ARBA" id="ARBA00022989"/>
    </source>
</evidence>
<evidence type="ECO:0000256" key="1">
    <source>
        <dbReference type="ARBA" id="ARBA00004651"/>
    </source>
</evidence>
<keyword evidence="5" id="KW-0029">Amino-acid transport</keyword>
<evidence type="ECO:0000313" key="11">
    <source>
        <dbReference type="Proteomes" id="UP001597111"/>
    </source>
</evidence>
<dbReference type="PANTHER" id="PTHR11795:SF451">
    <property type="entry name" value="ABC TRANSPORTER PERMEASE PROTEIN"/>
    <property type="match status" value="1"/>
</dbReference>
<sequence length="317" mass="32876">MVDLATFFDIAVTGIGLGALYALVAMGFSLIYKVTGVLNFAQGQIAMVGAYSVVIFGTAALLPAALPAWAAVVLTILVGVLLGLALERVVFRQFIGEPVLSVIIVTLALGGIFEGFIRFLFGPNFKAYPAELAFDWSVGLPLGASIQGAYAVAVVIALIVVGVLMLFFRSTVIGSILRASASDEQAAMVLGVSIERTIALAWTLSIAVTAIGGILLAMSSGGAAFSIETTGIIIFAAVVFGGLDSIPGAFIGSIVVGLLQELGSYYLEGGTAVVVPLLDVQANFGAGFGEILPMIFLLVVIMVKPYGLYGTERIERL</sequence>
<feature type="transmembrane region" description="Helical" evidence="9">
    <location>
        <begin position="6"/>
        <end position="32"/>
    </location>
</feature>
<organism evidence="10 11">
    <name type="scientific">Halolamina salina</name>
    <dbReference type="NCBI Taxonomy" id="1220023"/>
    <lineage>
        <taxon>Archaea</taxon>
        <taxon>Methanobacteriati</taxon>
        <taxon>Methanobacteriota</taxon>
        <taxon>Stenosarchaea group</taxon>
        <taxon>Halobacteria</taxon>
        <taxon>Halobacteriales</taxon>
        <taxon>Haloferacaceae</taxon>
    </lineage>
</organism>
<keyword evidence="11" id="KW-1185">Reference proteome</keyword>
<name>A0ABD6B2I4_9EURY</name>
<dbReference type="Proteomes" id="UP001597111">
    <property type="component" value="Unassembled WGS sequence"/>
</dbReference>
<feature type="transmembrane region" description="Helical" evidence="9">
    <location>
        <begin position="68"/>
        <end position="86"/>
    </location>
</feature>
<accession>A0ABD6B2I4</accession>
<feature type="transmembrane region" description="Helical" evidence="9">
    <location>
        <begin position="223"/>
        <end position="243"/>
    </location>
</feature>
<evidence type="ECO:0000256" key="8">
    <source>
        <dbReference type="ARBA" id="ARBA00037998"/>
    </source>
</evidence>
<keyword evidence="7 9" id="KW-0472">Membrane</keyword>
<evidence type="ECO:0000313" key="10">
    <source>
        <dbReference type="EMBL" id="MFD1524816.1"/>
    </source>
</evidence>
<protein>
    <submittedName>
        <fullName evidence="10">Branched-chain amino acid ABC transporter permease</fullName>
    </submittedName>
</protein>